<feature type="compositionally biased region" description="Basic residues" evidence="1">
    <location>
        <begin position="87"/>
        <end position="100"/>
    </location>
</feature>
<gene>
    <name evidence="2" type="ORF">PIB30_104709</name>
</gene>
<feature type="compositionally biased region" description="Basic and acidic residues" evidence="1">
    <location>
        <begin position="127"/>
        <end position="140"/>
    </location>
</feature>
<evidence type="ECO:0000256" key="1">
    <source>
        <dbReference type="SAM" id="MobiDB-lite"/>
    </source>
</evidence>
<evidence type="ECO:0000313" key="2">
    <source>
        <dbReference type="EMBL" id="MED6141560.1"/>
    </source>
</evidence>
<keyword evidence="3" id="KW-1185">Reference proteome</keyword>
<protein>
    <submittedName>
        <fullName evidence="2">Uncharacterized protein</fullName>
    </submittedName>
</protein>
<dbReference type="EMBL" id="JASCZI010064089">
    <property type="protein sequence ID" value="MED6141560.1"/>
    <property type="molecule type" value="Genomic_DNA"/>
</dbReference>
<organism evidence="2 3">
    <name type="scientific">Stylosanthes scabra</name>
    <dbReference type="NCBI Taxonomy" id="79078"/>
    <lineage>
        <taxon>Eukaryota</taxon>
        <taxon>Viridiplantae</taxon>
        <taxon>Streptophyta</taxon>
        <taxon>Embryophyta</taxon>
        <taxon>Tracheophyta</taxon>
        <taxon>Spermatophyta</taxon>
        <taxon>Magnoliopsida</taxon>
        <taxon>eudicotyledons</taxon>
        <taxon>Gunneridae</taxon>
        <taxon>Pentapetalae</taxon>
        <taxon>rosids</taxon>
        <taxon>fabids</taxon>
        <taxon>Fabales</taxon>
        <taxon>Fabaceae</taxon>
        <taxon>Papilionoideae</taxon>
        <taxon>50 kb inversion clade</taxon>
        <taxon>dalbergioids sensu lato</taxon>
        <taxon>Dalbergieae</taxon>
        <taxon>Pterocarpus clade</taxon>
        <taxon>Stylosanthes</taxon>
    </lineage>
</organism>
<feature type="compositionally biased region" description="Low complexity" evidence="1">
    <location>
        <begin position="101"/>
        <end position="110"/>
    </location>
</feature>
<proteinExistence type="predicted"/>
<feature type="non-terminal residue" evidence="2">
    <location>
        <position position="1"/>
    </location>
</feature>
<sequence length="140" mass="16117">KLKDRDVSLCPRCNAVFDAGATALFEKERMKKELAHKEEQVRQRHGPRRADVSRSNSNNPTAMQWMQEVHGNQGRDFREYNEYPNRRSFRGRGGRGRGRFNGRFGQNRGQGHFHPFGGRFNGPSSKDSSEIIDKGQKLQL</sequence>
<feature type="region of interest" description="Disordered" evidence="1">
    <location>
        <begin position="34"/>
        <end position="140"/>
    </location>
</feature>
<feature type="compositionally biased region" description="Basic and acidic residues" evidence="1">
    <location>
        <begin position="73"/>
        <end position="85"/>
    </location>
</feature>
<feature type="compositionally biased region" description="Polar residues" evidence="1">
    <location>
        <begin position="53"/>
        <end position="64"/>
    </location>
</feature>
<feature type="compositionally biased region" description="Basic and acidic residues" evidence="1">
    <location>
        <begin position="34"/>
        <end position="52"/>
    </location>
</feature>
<accession>A0ABU6SZN0</accession>
<comment type="caution">
    <text evidence="2">The sequence shown here is derived from an EMBL/GenBank/DDBJ whole genome shotgun (WGS) entry which is preliminary data.</text>
</comment>
<evidence type="ECO:0000313" key="3">
    <source>
        <dbReference type="Proteomes" id="UP001341840"/>
    </source>
</evidence>
<name>A0ABU6SZN0_9FABA</name>
<dbReference type="Proteomes" id="UP001341840">
    <property type="component" value="Unassembled WGS sequence"/>
</dbReference>
<reference evidence="2 3" key="1">
    <citation type="journal article" date="2023" name="Plants (Basel)">
        <title>Bridging the Gap: Combining Genomics and Transcriptomics Approaches to Understand Stylosanthes scabra, an Orphan Legume from the Brazilian Caatinga.</title>
        <authorList>
            <person name="Ferreira-Neto J.R.C."/>
            <person name="da Silva M.D."/>
            <person name="Binneck E."/>
            <person name="de Melo N.F."/>
            <person name="da Silva R.H."/>
            <person name="de Melo A.L.T.M."/>
            <person name="Pandolfi V."/>
            <person name="Bustamante F.O."/>
            <person name="Brasileiro-Vidal A.C."/>
            <person name="Benko-Iseppon A.M."/>
        </authorList>
    </citation>
    <scope>NUCLEOTIDE SEQUENCE [LARGE SCALE GENOMIC DNA]</scope>
    <source>
        <tissue evidence="2">Leaves</tissue>
    </source>
</reference>